<feature type="domain" description="Sortilin N-terminal" evidence="2">
    <location>
        <begin position="151"/>
        <end position="275"/>
    </location>
</feature>
<dbReference type="PANTHER" id="PTHR47199">
    <property type="entry name" value="PHOTOSYSTEM II STABILITY/ASSEMBLY FACTOR HCF136, CHLOROPLASTIC"/>
    <property type="match status" value="1"/>
</dbReference>
<dbReference type="Proteomes" id="UP000601108">
    <property type="component" value="Unassembled WGS sequence"/>
</dbReference>
<evidence type="ECO:0000259" key="2">
    <source>
        <dbReference type="Pfam" id="PF15902"/>
    </source>
</evidence>
<keyword evidence="4" id="KW-1185">Reference proteome</keyword>
<keyword evidence="1" id="KW-0677">Repeat</keyword>
<dbReference type="Pfam" id="PF15902">
    <property type="entry name" value="Sortilin-Vps10"/>
    <property type="match status" value="1"/>
</dbReference>
<dbReference type="AlphaFoldDB" id="A0A918JUA5"/>
<dbReference type="InterPro" id="IPR015943">
    <property type="entry name" value="WD40/YVTN_repeat-like_dom_sf"/>
</dbReference>
<accession>A0A918JUA5</accession>
<reference evidence="3 4" key="1">
    <citation type="journal article" date="2014" name="Int. J. Syst. Evol. Microbiol.">
        <title>Complete genome sequence of Corynebacterium casei LMG S-19264T (=DSM 44701T), isolated from a smear-ripened cheese.</title>
        <authorList>
            <consortium name="US DOE Joint Genome Institute (JGI-PGF)"/>
            <person name="Walter F."/>
            <person name="Albersmeier A."/>
            <person name="Kalinowski J."/>
            <person name="Ruckert C."/>
        </authorList>
    </citation>
    <scope>NUCLEOTIDE SEQUENCE [LARGE SCALE GENOMIC DNA]</scope>
    <source>
        <strain evidence="3 4">KCTC 12285</strain>
    </source>
</reference>
<evidence type="ECO:0000256" key="1">
    <source>
        <dbReference type="ARBA" id="ARBA00022737"/>
    </source>
</evidence>
<dbReference type="SUPFAM" id="SSF110296">
    <property type="entry name" value="Oligoxyloglucan reducing end-specific cellobiohydrolase"/>
    <property type="match status" value="1"/>
</dbReference>
<comment type="caution">
    <text evidence="3">The sequence shown here is derived from an EMBL/GenBank/DDBJ whole genome shotgun (WGS) entry which is preliminary data.</text>
</comment>
<protein>
    <recommendedName>
        <fullName evidence="2">Sortilin N-terminal domain-containing protein</fullName>
    </recommendedName>
</protein>
<dbReference type="CDD" id="cd15482">
    <property type="entry name" value="Sialidase_non-viral"/>
    <property type="match status" value="1"/>
</dbReference>
<dbReference type="InterPro" id="IPR031778">
    <property type="entry name" value="Sortilin_N"/>
</dbReference>
<evidence type="ECO:0000313" key="4">
    <source>
        <dbReference type="Proteomes" id="UP000601108"/>
    </source>
</evidence>
<proteinExistence type="predicted"/>
<organism evidence="3 4">
    <name type="scientific">Aquimarina muelleri</name>
    <dbReference type="NCBI Taxonomy" id="279356"/>
    <lineage>
        <taxon>Bacteria</taxon>
        <taxon>Pseudomonadati</taxon>
        <taxon>Bacteroidota</taxon>
        <taxon>Flavobacteriia</taxon>
        <taxon>Flavobacteriales</taxon>
        <taxon>Flavobacteriaceae</taxon>
        <taxon>Aquimarina</taxon>
    </lineage>
</organism>
<sequence>MSLIFSLYVSENKTISHNFSEVEIEILFEDSISIRALDIYKDTLVGFGHNKGYGFLDLTTKEVFLADFEKDIFAKDNNWVAEQRAVVFKDNSFFSLGIGSPARLRKIEIKEKKEKIVYTETHEKVFYDAIAFWNLEEGIAMGDPTDSCLSIVITRDRGETWKKVSCKDLPPTVAGEAAFAASNGNISIIADKTWIISGGMKSRVFFSPDKGKTWKVFNTPIIQGKETTGAYSIDFYDDKTGVIFGGDYTSPKSNTKNKAITNDGGKTWELVSDGTGTGYKSCVQYVPNGGGKEIVALGFTGISISNDFGNTWQNISKEGFYTLRFINDSVAIAAGKNRVARLIFK</sequence>
<name>A0A918JUA5_9FLAO</name>
<dbReference type="PANTHER" id="PTHR47199:SF2">
    <property type="entry name" value="PHOTOSYSTEM II STABILITY_ASSEMBLY FACTOR HCF136, CHLOROPLASTIC"/>
    <property type="match status" value="1"/>
</dbReference>
<gene>
    <name evidence="3" type="ORF">GCM10007384_15620</name>
</gene>
<evidence type="ECO:0000313" key="3">
    <source>
        <dbReference type="EMBL" id="GGX14840.1"/>
    </source>
</evidence>
<dbReference type="Gene3D" id="2.130.10.10">
    <property type="entry name" value="YVTN repeat-like/Quinoprotein amine dehydrogenase"/>
    <property type="match status" value="1"/>
</dbReference>
<dbReference type="EMBL" id="BMWS01000008">
    <property type="protein sequence ID" value="GGX14840.1"/>
    <property type="molecule type" value="Genomic_DNA"/>
</dbReference>